<sequence>MATSALVLMSLLSNHNLMSNMFDLEYLRTQEKNRLQQFKKEQRNHRASLAREYKTLMLTSKMQHKHKHKHNLNDFKYYLNYNIKRR</sequence>
<evidence type="ECO:0000313" key="1">
    <source>
        <dbReference type="EMBL" id="QHU19893.1"/>
    </source>
</evidence>
<organism evidence="1">
    <name type="scientific">viral metagenome</name>
    <dbReference type="NCBI Taxonomy" id="1070528"/>
    <lineage>
        <taxon>unclassified sequences</taxon>
        <taxon>metagenomes</taxon>
        <taxon>organismal metagenomes</taxon>
    </lineage>
</organism>
<name>A0A6C0KRK4_9ZZZZ</name>
<proteinExistence type="predicted"/>
<reference evidence="1" key="1">
    <citation type="journal article" date="2020" name="Nature">
        <title>Giant virus diversity and host interactions through global metagenomics.</title>
        <authorList>
            <person name="Schulz F."/>
            <person name="Roux S."/>
            <person name="Paez-Espino D."/>
            <person name="Jungbluth S."/>
            <person name="Walsh D.A."/>
            <person name="Denef V.J."/>
            <person name="McMahon K.D."/>
            <person name="Konstantinidis K.T."/>
            <person name="Eloe-Fadrosh E.A."/>
            <person name="Kyrpides N.C."/>
            <person name="Woyke T."/>
        </authorList>
    </citation>
    <scope>NUCLEOTIDE SEQUENCE</scope>
    <source>
        <strain evidence="1">GVMAG-S-3300013014-113</strain>
    </source>
</reference>
<dbReference type="EMBL" id="MN740957">
    <property type="protein sequence ID" value="QHU19893.1"/>
    <property type="molecule type" value="Genomic_DNA"/>
</dbReference>
<accession>A0A6C0KRK4</accession>
<dbReference type="AlphaFoldDB" id="A0A6C0KRK4"/>
<protein>
    <submittedName>
        <fullName evidence="1">Uncharacterized protein</fullName>
    </submittedName>
</protein>